<evidence type="ECO:0000256" key="1">
    <source>
        <dbReference type="SAM" id="MobiDB-lite"/>
    </source>
</evidence>
<accession>A0A066XE59</accession>
<keyword evidence="3" id="KW-1185">Reference proteome</keyword>
<proteinExistence type="predicted"/>
<evidence type="ECO:0000313" key="2">
    <source>
        <dbReference type="EMBL" id="KDN64300.1"/>
    </source>
</evidence>
<dbReference type="EMBL" id="JMSE01001144">
    <property type="protein sequence ID" value="KDN64300.1"/>
    <property type="molecule type" value="Genomic_DNA"/>
</dbReference>
<sequence length="152" mass="16709">MTNNLSETTVIGVQVQEVDELFASPRAALASGSDNAIFAIGGMMKRLAADSEDAAATPITVRRDSRELAHGRKVAFPVQQNGARSARGHRGAPTFPSGNVAEDRVRKRKRFSGRMNPQGRLKTIRGPIPGRRFSKTQTDPEQEEERKILERV</sequence>
<feature type="region of interest" description="Disordered" evidence="1">
    <location>
        <begin position="77"/>
        <end position="152"/>
    </location>
</feature>
<dbReference type="Proteomes" id="UP000027238">
    <property type="component" value="Unassembled WGS sequence"/>
</dbReference>
<name>A0A066XE59_COLSU</name>
<gene>
    <name evidence="2" type="ORF">CSUB01_08105</name>
</gene>
<dbReference type="HOGENOM" id="CLU_1722263_0_0_1"/>
<organism evidence="2 3">
    <name type="scientific">Colletotrichum sublineola</name>
    <name type="common">Sorghum anthracnose fungus</name>
    <dbReference type="NCBI Taxonomy" id="1173701"/>
    <lineage>
        <taxon>Eukaryota</taxon>
        <taxon>Fungi</taxon>
        <taxon>Dikarya</taxon>
        <taxon>Ascomycota</taxon>
        <taxon>Pezizomycotina</taxon>
        <taxon>Sordariomycetes</taxon>
        <taxon>Hypocreomycetidae</taxon>
        <taxon>Glomerellales</taxon>
        <taxon>Glomerellaceae</taxon>
        <taxon>Colletotrichum</taxon>
        <taxon>Colletotrichum graminicola species complex</taxon>
    </lineage>
</organism>
<comment type="caution">
    <text evidence="2">The sequence shown here is derived from an EMBL/GenBank/DDBJ whole genome shotgun (WGS) entry which is preliminary data.</text>
</comment>
<protein>
    <submittedName>
        <fullName evidence="2">Uncharacterized protein</fullName>
    </submittedName>
</protein>
<evidence type="ECO:0000313" key="3">
    <source>
        <dbReference type="Proteomes" id="UP000027238"/>
    </source>
</evidence>
<reference evidence="3" key="1">
    <citation type="journal article" date="2014" name="Genome Announc.">
        <title>Draft genome sequence of Colletotrichum sublineola, a destructive pathogen of cultivated sorghum.</title>
        <authorList>
            <person name="Baroncelli R."/>
            <person name="Sanz-Martin J.M."/>
            <person name="Rech G.E."/>
            <person name="Sukno S.A."/>
            <person name="Thon M.R."/>
        </authorList>
    </citation>
    <scope>NUCLEOTIDE SEQUENCE [LARGE SCALE GENOMIC DNA]</scope>
    <source>
        <strain evidence="3">TX430BB</strain>
    </source>
</reference>
<dbReference type="AlphaFoldDB" id="A0A066XE59"/>